<evidence type="ECO:0000256" key="1">
    <source>
        <dbReference type="ARBA" id="ARBA00004141"/>
    </source>
</evidence>
<evidence type="ECO:0000313" key="6">
    <source>
        <dbReference type="EMBL" id="CAG8491222.1"/>
    </source>
</evidence>
<dbReference type="InterPro" id="IPR006214">
    <property type="entry name" value="Bax_inhibitor_1-related"/>
</dbReference>
<evidence type="ECO:0000256" key="5">
    <source>
        <dbReference type="RuleBase" id="RU004379"/>
    </source>
</evidence>
<keyword evidence="2 5" id="KW-0812">Transmembrane</keyword>
<gene>
    <name evidence="6" type="ORF">POCULU_LOCUS2084</name>
</gene>
<reference evidence="6" key="1">
    <citation type="submission" date="2021-06" db="EMBL/GenBank/DDBJ databases">
        <authorList>
            <person name="Kallberg Y."/>
            <person name="Tangrot J."/>
            <person name="Rosling A."/>
        </authorList>
    </citation>
    <scope>NUCLEOTIDE SEQUENCE</scope>
    <source>
        <strain evidence="6">IA702</strain>
    </source>
</reference>
<accession>A0A9N8WM20</accession>
<dbReference type="Pfam" id="PF01027">
    <property type="entry name" value="Bax1-I"/>
    <property type="match status" value="1"/>
</dbReference>
<dbReference type="GO" id="GO:0016020">
    <property type="term" value="C:membrane"/>
    <property type="evidence" value="ECO:0007669"/>
    <property type="project" value="UniProtKB-SubCell"/>
</dbReference>
<name>A0A9N8WM20_9GLOM</name>
<organism evidence="6 7">
    <name type="scientific">Paraglomus occultum</name>
    <dbReference type="NCBI Taxonomy" id="144539"/>
    <lineage>
        <taxon>Eukaryota</taxon>
        <taxon>Fungi</taxon>
        <taxon>Fungi incertae sedis</taxon>
        <taxon>Mucoromycota</taxon>
        <taxon>Glomeromycotina</taxon>
        <taxon>Glomeromycetes</taxon>
        <taxon>Paraglomerales</taxon>
        <taxon>Paraglomeraceae</taxon>
        <taxon>Paraglomus</taxon>
    </lineage>
</organism>
<feature type="transmembrane region" description="Helical" evidence="5">
    <location>
        <begin position="109"/>
        <end position="130"/>
    </location>
</feature>
<feature type="transmembrane region" description="Helical" evidence="5">
    <location>
        <begin position="168"/>
        <end position="188"/>
    </location>
</feature>
<dbReference type="PANTHER" id="PTHR23291:SF50">
    <property type="entry name" value="PROTEIN LIFEGUARD 4"/>
    <property type="match status" value="1"/>
</dbReference>
<evidence type="ECO:0000256" key="4">
    <source>
        <dbReference type="ARBA" id="ARBA00023136"/>
    </source>
</evidence>
<evidence type="ECO:0000256" key="2">
    <source>
        <dbReference type="ARBA" id="ARBA00022692"/>
    </source>
</evidence>
<feature type="transmembrane region" description="Helical" evidence="5">
    <location>
        <begin position="49"/>
        <end position="68"/>
    </location>
</feature>
<feature type="transmembrane region" description="Helical" evidence="5">
    <location>
        <begin position="80"/>
        <end position="97"/>
    </location>
</feature>
<sequence>MSYQTFDARGFTETALENADEGNSTLFPFGKPVRWSNTRTQMVFIRKTYTVFAFQLLAITVACLLFLRKEDWRLFVVRHLWLWGVSLFFTFLLLVGLTYKSNDEFQPPIFLVFIYTIIDTYTIAGFIAVFKMEPLLDALILTTVGSVAVLAFTCQYTLKYRTSNSVKFAIFVVTVAGIVMHPLCFSLFDGLIALPIAIALTAFFILDSWYLMQTLSSTEYWAAAMQLHLDLVVPLKSLHHMCEISATD</sequence>
<protein>
    <submittedName>
        <fullName evidence="6">10636_t:CDS:1</fullName>
    </submittedName>
</protein>
<dbReference type="Proteomes" id="UP000789572">
    <property type="component" value="Unassembled WGS sequence"/>
</dbReference>
<dbReference type="AlphaFoldDB" id="A0A9N8WM20"/>
<evidence type="ECO:0000256" key="3">
    <source>
        <dbReference type="ARBA" id="ARBA00022989"/>
    </source>
</evidence>
<keyword evidence="3 5" id="KW-1133">Transmembrane helix</keyword>
<dbReference type="EMBL" id="CAJVPJ010000179">
    <property type="protein sequence ID" value="CAG8491222.1"/>
    <property type="molecule type" value="Genomic_DNA"/>
</dbReference>
<evidence type="ECO:0000313" key="7">
    <source>
        <dbReference type="Proteomes" id="UP000789572"/>
    </source>
</evidence>
<feature type="transmembrane region" description="Helical" evidence="5">
    <location>
        <begin position="194"/>
        <end position="212"/>
    </location>
</feature>
<keyword evidence="4 5" id="KW-0472">Membrane</keyword>
<comment type="subcellular location">
    <subcellularLocation>
        <location evidence="1">Membrane</location>
        <topology evidence="1">Multi-pass membrane protein</topology>
    </subcellularLocation>
</comment>
<dbReference type="OrthoDB" id="7933078at2759"/>
<comment type="caution">
    <text evidence="6">The sequence shown here is derived from an EMBL/GenBank/DDBJ whole genome shotgun (WGS) entry which is preliminary data.</text>
</comment>
<comment type="similarity">
    <text evidence="5">Belongs to the BI1 family.</text>
</comment>
<feature type="transmembrane region" description="Helical" evidence="5">
    <location>
        <begin position="136"/>
        <end position="156"/>
    </location>
</feature>
<dbReference type="PANTHER" id="PTHR23291">
    <property type="entry name" value="BAX INHIBITOR-RELATED"/>
    <property type="match status" value="1"/>
</dbReference>
<proteinExistence type="inferred from homology"/>
<keyword evidence="7" id="KW-1185">Reference proteome</keyword>